<accession>A0A6C0LUG3</accession>
<dbReference type="EMBL" id="MN740556">
    <property type="protein sequence ID" value="QHU32872.1"/>
    <property type="molecule type" value="Genomic_DNA"/>
</dbReference>
<protein>
    <submittedName>
        <fullName evidence="1">Uncharacterized protein</fullName>
    </submittedName>
</protein>
<proteinExistence type="predicted"/>
<name>A0A6C0LUG3_9ZZZZ</name>
<sequence>MKKITNNKSNEYDLIVYKYFQSIRYRVSD</sequence>
<reference evidence="1" key="1">
    <citation type="journal article" date="2020" name="Nature">
        <title>Giant virus diversity and host interactions through global metagenomics.</title>
        <authorList>
            <person name="Schulz F."/>
            <person name="Roux S."/>
            <person name="Paez-Espino D."/>
            <person name="Jungbluth S."/>
            <person name="Walsh D.A."/>
            <person name="Denef V.J."/>
            <person name="McMahon K.D."/>
            <person name="Konstantinidis K.T."/>
            <person name="Eloe-Fadrosh E.A."/>
            <person name="Kyrpides N.C."/>
            <person name="Woyke T."/>
        </authorList>
    </citation>
    <scope>NUCLEOTIDE SEQUENCE</scope>
    <source>
        <strain evidence="1">GVMAG-S-1014582-52</strain>
    </source>
</reference>
<evidence type="ECO:0000313" key="1">
    <source>
        <dbReference type="EMBL" id="QHU32872.1"/>
    </source>
</evidence>
<dbReference type="AlphaFoldDB" id="A0A6C0LUG3"/>
<organism evidence="1">
    <name type="scientific">viral metagenome</name>
    <dbReference type="NCBI Taxonomy" id="1070528"/>
    <lineage>
        <taxon>unclassified sequences</taxon>
        <taxon>metagenomes</taxon>
        <taxon>organismal metagenomes</taxon>
    </lineage>
</organism>